<evidence type="ECO:0000313" key="1">
    <source>
        <dbReference type="EMBL" id="GAA2335841.1"/>
    </source>
</evidence>
<dbReference type="Proteomes" id="UP001500253">
    <property type="component" value="Unassembled WGS sequence"/>
</dbReference>
<evidence type="ECO:0000313" key="2">
    <source>
        <dbReference type="Proteomes" id="UP001500253"/>
    </source>
</evidence>
<keyword evidence="2" id="KW-1185">Reference proteome</keyword>
<evidence type="ECO:0008006" key="3">
    <source>
        <dbReference type="Google" id="ProtNLM"/>
    </source>
</evidence>
<proteinExistence type="predicted"/>
<reference evidence="1 2" key="1">
    <citation type="journal article" date="2019" name="Int. J. Syst. Evol. Microbiol.">
        <title>The Global Catalogue of Microorganisms (GCM) 10K type strain sequencing project: providing services to taxonomists for standard genome sequencing and annotation.</title>
        <authorList>
            <consortium name="The Broad Institute Genomics Platform"/>
            <consortium name="The Broad Institute Genome Sequencing Center for Infectious Disease"/>
            <person name="Wu L."/>
            <person name="Ma J."/>
        </authorList>
    </citation>
    <scope>NUCLEOTIDE SEQUENCE [LARGE SCALE GENOMIC DNA]</scope>
    <source>
        <strain evidence="1 2">JCM 4316</strain>
    </source>
</reference>
<name>A0ABN3FRT2_9ACTN</name>
<accession>A0ABN3FRT2</accession>
<protein>
    <recommendedName>
        <fullName evidence="3">Transposase DDE domain-containing protein</fullName>
    </recommendedName>
</protein>
<comment type="caution">
    <text evidence="1">The sequence shown here is derived from an EMBL/GenBank/DDBJ whole genome shotgun (WGS) entry which is preliminary data.</text>
</comment>
<organism evidence="1 2">
    <name type="scientific">Streptomyces cuspidosporus</name>
    <dbReference type="NCBI Taxonomy" id="66882"/>
    <lineage>
        <taxon>Bacteria</taxon>
        <taxon>Bacillati</taxon>
        <taxon>Actinomycetota</taxon>
        <taxon>Actinomycetes</taxon>
        <taxon>Kitasatosporales</taxon>
        <taxon>Streptomycetaceae</taxon>
        <taxon>Streptomyces</taxon>
    </lineage>
</organism>
<dbReference type="EMBL" id="BAAASD010000006">
    <property type="protein sequence ID" value="GAA2335841.1"/>
    <property type="molecule type" value="Genomic_DNA"/>
</dbReference>
<sequence length="82" mass="9314">MVLALLVVLLRARIISLASGTPRNRGHLSLQRAGKPGKARREYLKRGFGFRRTRLRRLTGAQTWAGLGIFAYNLHRMTLLSR</sequence>
<gene>
    <name evidence="1" type="ORF">GCM10010246_19940</name>
</gene>